<feature type="region of interest" description="Disordered" evidence="1">
    <location>
        <begin position="1"/>
        <end position="75"/>
    </location>
</feature>
<dbReference type="CDD" id="cd09917">
    <property type="entry name" value="F-box_SF"/>
    <property type="match status" value="1"/>
</dbReference>
<dbReference type="HOGENOM" id="CLU_010790_5_0_1"/>
<dbReference type="Pfam" id="PF00646">
    <property type="entry name" value="F-box"/>
    <property type="match status" value="1"/>
</dbReference>
<evidence type="ECO:0000313" key="4">
    <source>
        <dbReference type="Proteomes" id="UP000053424"/>
    </source>
</evidence>
<accession>A0A0C2Y3X1</accession>
<dbReference type="InterPro" id="IPR001810">
    <property type="entry name" value="F-box_dom"/>
</dbReference>
<dbReference type="AlphaFoldDB" id="A0A0C2Y3X1"/>
<reference evidence="3 4" key="1">
    <citation type="submission" date="2014-04" db="EMBL/GenBank/DDBJ databases">
        <authorList>
            <consortium name="DOE Joint Genome Institute"/>
            <person name="Kuo A."/>
            <person name="Gay G."/>
            <person name="Dore J."/>
            <person name="Kohler A."/>
            <person name="Nagy L.G."/>
            <person name="Floudas D."/>
            <person name="Copeland A."/>
            <person name="Barry K.W."/>
            <person name="Cichocki N."/>
            <person name="Veneault-Fourrey C."/>
            <person name="LaButti K."/>
            <person name="Lindquist E.A."/>
            <person name="Lipzen A."/>
            <person name="Lundell T."/>
            <person name="Morin E."/>
            <person name="Murat C."/>
            <person name="Sun H."/>
            <person name="Tunlid A."/>
            <person name="Henrissat B."/>
            <person name="Grigoriev I.V."/>
            <person name="Hibbett D.S."/>
            <person name="Martin F."/>
            <person name="Nordberg H.P."/>
            <person name="Cantor M.N."/>
            <person name="Hua S.X."/>
        </authorList>
    </citation>
    <scope>NUCLEOTIDE SEQUENCE [LARGE SCALE GENOMIC DNA]</scope>
    <source>
        <strain evidence="4">h7</strain>
    </source>
</reference>
<evidence type="ECO:0000259" key="2">
    <source>
        <dbReference type="PROSITE" id="PS50181"/>
    </source>
</evidence>
<organism evidence="3 4">
    <name type="scientific">Hebeloma cylindrosporum</name>
    <dbReference type="NCBI Taxonomy" id="76867"/>
    <lineage>
        <taxon>Eukaryota</taxon>
        <taxon>Fungi</taxon>
        <taxon>Dikarya</taxon>
        <taxon>Basidiomycota</taxon>
        <taxon>Agaricomycotina</taxon>
        <taxon>Agaricomycetes</taxon>
        <taxon>Agaricomycetidae</taxon>
        <taxon>Agaricales</taxon>
        <taxon>Agaricineae</taxon>
        <taxon>Hymenogastraceae</taxon>
        <taxon>Hebeloma</taxon>
    </lineage>
</organism>
<gene>
    <name evidence="3" type="ORF">M413DRAFT_449599</name>
</gene>
<dbReference type="OrthoDB" id="2322499at2759"/>
<evidence type="ECO:0000313" key="3">
    <source>
        <dbReference type="EMBL" id="KIM35772.1"/>
    </source>
</evidence>
<dbReference type="SUPFAM" id="SSF81383">
    <property type="entry name" value="F-box domain"/>
    <property type="match status" value="1"/>
</dbReference>
<dbReference type="Gene3D" id="1.20.1280.50">
    <property type="match status" value="1"/>
</dbReference>
<sequence>MTRPKQAPTQRVLRSSKVDAQVDDLHHGSHGSDEKLSDHGNAQAKETGKPPPAKRAKKSFTAARKSSVKSPRQRKSLSLLPSMPLDVLFEVFSHLSPKDIISLSRTSRIFRDTLTTGNGISIWKAARKRLGWPECPPNMSEHQWAALLFGNTCQSCGRKSVSKPEFSLLRRICTTCRKEKLLSPSDLKTRFPNASKILKYIPRFENGWSEYHGSYWVPDIDRMLMKFAEYERNIDHDVPGAKKEFKAFKTRQYEIVMSIRKSTNERYMWWDQYVRERQSDKQAIIHQRFKLIEAKFIELGYTADDVEYIQLTPECRQPTPLTDRIWKRIRPILETDVLLYKRKRILREKEELRSTRMPILHASYQEYQKSLMPVQWKYLPRTIDICAFVPFAEILDAPADIAITFVDFEDAFRQLPQLLAANDVARKIHALSLLNNPTATLPPNSNVPEQEPIIHDPTVISSSSNSSQPDDGALELATALFTCMESPCTKRNVPQSYLFGWDDIAQHNCKSDSYYILGPPKIAFSLQASNVAAAVVRAAGLDAGLATVADMDAKTEDLRLGCSSCPPLMRDGVIWEKCGYTWRDFVSHCAIKGHTDVENSLVILTPGDAAKVKERELENVNRKNKWTCAHCAIHFGDLKFREVVVEHLKSAHGIDSPREPEDLFLFSRVRFSFETTYP</sequence>
<keyword evidence="4" id="KW-1185">Reference proteome</keyword>
<dbReference type="EMBL" id="KN831814">
    <property type="protein sequence ID" value="KIM35772.1"/>
    <property type="molecule type" value="Genomic_DNA"/>
</dbReference>
<dbReference type="Proteomes" id="UP000053424">
    <property type="component" value="Unassembled WGS sequence"/>
</dbReference>
<evidence type="ECO:0000256" key="1">
    <source>
        <dbReference type="SAM" id="MobiDB-lite"/>
    </source>
</evidence>
<feature type="domain" description="F-box" evidence="2">
    <location>
        <begin position="77"/>
        <end position="126"/>
    </location>
</feature>
<reference evidence="4" key="2">
    <citation type="submission" date="2015-01" db="EMBL/GenBank/DDBJ databases">
        <title>Evolutionary Origins and Diversification of the Mycorrhizal Mutualists.</title>
        <authorList>
            <consortium name="DOE Joint Genome Institute"/>
            <consortium name="Mycorrhizal Genomics Consortium"/>
            <person name="Kohler A."/>
            <person name="Kuo A."/>
            <person name="Nagy L.G."/>
            <person name="Floudas D."/>
            <person name="Copeland A."/>
            <person name="Barry K.W."/>
            <person name="Cichocki N."/>
            <person name="Veneault-Fourrey C."/>
            <person name="LaButti K."/>
            <person name="Lindquist E.A."/>
            <person name="Lipzen A."/>
            <person name="Lundell T."/>
            <person name="Morin E."/>
            <person name="Murat C."/>
            <person name="Riley R."/>
            <person name="Ohm R."/>
            <person name="Sun H."/>
            <person name="Tunlid A."/>
            <person name="Henrissat B."/>
            <person name="Grigoriev I.V."/>
            <person name="Hibbett D.S."/>
            <person name="Martin F."/>
        </authorList>
    </citation>
    <scope>NUCLEOTIDE SEQUENCE [LARGE SCALE GENOMIC DNA]</scope>
    <source>
        <strain evidence="4">h7</strain>
    </source>
</reference>
<feature type="compositionally biased region" description="Basic and acidic residues" evidence="1">
    <location>
        <begin position="23"/>
        <end position="38"/>
    </location>
</feature>
<dbReference type="SMART" id="SM00256">
    <property type="entry name" value="FBOX"/>
    <property type="match status" value="1"/>
</dbReference>
<proteinExistence type="predicted"/>
<dbReference type="PROSITE" id="PS50181">
    <property type="entry name" value="FBOX"/>
    <property type="match status" value="1"/>
</dbReference>
<protein>
    <recommendedName>
        <fullName evidence="2">F-box domain-containing protein</fullName>
    </recommendedName>
</protein>
<name>A0A0C2Y3X1_HEBCY</name>
<dbReference type="InterPro" id="IPR036047">
    <property type="entry name" value="F-box-like_dom_sf"/>
</dbReference>